<dbReference type="SUPFAM" id="SSF54593">
    <property type="entry name" value="Glyoxalase/Bleomycin resistance protein/Dihydroxybiphenyl dioxygenase"/>
    <property type="match status" value="1"/>
</dbReference>
<dbReference type="OrthoDB" id="115162at2"/>
<dbReference type="Pfam" id="PF00903">
    <property type="entry name" value="Glyoxalase"/>
    <property type="match status" value="1"/>
</dbReference>
<dbReference type="RefSeq" id="WP_155071897.1">
    <property type="nucleotide sequence ID" value="NZ_WIXO01000001.1"/>
</dbReference>
<accession>A0A6G2BFF8</accession>
<evidence type="ECO:0000259" key="1">
    <source>
        <dbReference type="PROSITE" id="PS51819"/>
    </source>
</evidence>
<evidence type="ECO:0000313" key="3">
    <source>
        <dbReference type="Proteomes" id="UP000473014"/>
    </source>
</evidence>
<reference evidence="2 3" key="1">
    <citation type="submission" date="2019-11" db="EMBL/GenBank/DDBJ databases">
        <authorList>
            <person name="Yuan L."/>
        </authorList>
    </citation>
    <scope>NUCLEOTIDE SEQUENCE [LARGE SCALE GENOMIC DNA]</scope>
    <source>
        <strain evidence="2 3">TRM43335</strain>
    </source>
</reference>
<comment type="caution">
    <text evidence="2">The sequence shown here is derived from an EMBL/GenBank/DDBJ whole genome shotgun (WGS) entry which is preliminary data.</text>
</comment>
<dbReference type="Gene3D" id="3.10.180.10">
    <property type="entry name" value="2,3-Dihydroxybiphenyl 1,2-Dioxygenase, domain 1"/>
    <property type="match status" value="1"/>
</dbReference>
<name>A0A6G2BFF8_9ACTN</name>
<organism evidence="2 3">
    <name type="scientific">Streptomyces taklimakanensis</name>
    <dbReference type="NCBI Taxonomy" id="2569853"/>
    <lineage>
        <taxon>Bacteria</taxon>
        <taxon>Bacillati</taxon>
        <taxon>Actinomycetota</taxon>
        <taxon>Actinomycetes</taxon>
        <taxon>Kitasatosporales</taxon>
        <taxon>Streptomycetaceae</taxon>
        <taxon>Streptomyces</taxon>
    </lineage>
</organism>
<dbReference type="PROSITE" id="PS51819">
    <property type="entry name" value="VOC"/>
    <property type="match status" value="1"/>
</dbReference>
<dbReference type="InterPro" id="IPR004360">
    <property type="entry name" value="Glyas_Fos-R_dOase_dom"/>
</dbReference>
<evidence type="ECO:0000313" key="2">
    <source>
        <dbReference type="EMBL" id="MTE20998.1"/>
    </source>
</evidence>
<dbReference type="InterPro" id="IPR037523">
    <property type="entry name" value="VOC_core"/>
</dbReference>
<feature type="domain" description="VOC" evidence="1">
    <location>
        <begin position="6"/>
        <end position="127"/>
    </location>
</feature>
<keyword evidence="3" id="KW-1185">Reference proteome</keyword>
<proteinExistence type="predicted"/>
<sequence length="134" mass="14974">MPILGGIHHVKLPVSDVERSLAWYQKVLAIETTMEFRDDDGVLRGLVSKVPGVEGTLFALRENPEAAAGLKDFDPISFGVQTRADVEEWAAHMDKIGIEHPPIVEAAIGYILRLQDPDERWVHIYSWETPGDKS</sequence>
<dbReference type="Proteomes" id="UP000473014">
    <property type="component" value="Unassembled WGS sequence"/>
</dbReference>
<dbReference type="InterPro" id="IPR029068">
    <property type="entry name" value="Glyas_Bleomycin-R_OHBP_Dase"/>
</dbReference>
<dbReference type="EMBL" id="WIXO01000001">
    <property type="protein sequence ID" value="MTE20998.1"/>
    <property type="molecule type" value="Genomic_DNA"/>
</dbReference>
<protein>
    <submittedName>
        <fullName evidence="2">VOC family protein</fullName>
    </submittedName>
</protein>
<gene>
    <name evidence="2" type="ORF">F0L17_18110</name>
</gene>
<dbReference type="AlphaFoldDB" id="A0A6G2BFF8"/>